<evidence type="ECO:0000313" key="3">
    <source>
        <dbReference type="Proteomes" id="UP001154312"/>
    </source>
</evidence>
<feature type="region of interest" description="Disordered" evidence="1">
    <location>
        <begin position="1"/>
        <end position="29"/>
    </location>
</feature>
<keyword evidence="3" id="KW-1185">Reference proteome</keyword>
<dbReference type="InterPro" id="IPR041164">
    <property type="entry name" value="LDcluster4"/>
</dbReference>
<reference evidence="2" key="1">
    <citation type="submission" date="2022-02" db="EMBL/GenBank/DDBJ databases">
        <authorList>
            <person name="Leng L."/>
        </authorList>
    </citation>
    <scope>NUCLEOTIDE SEQUENCE</scope>
    <source>
        <strain evidence="2">JI</strain>
    </source>
</reference>
<dbReference type="SUPFAM" id="SSF102405">
    <property type="entry name" value="MCP/YpsA-like"/>
    <property type="match status" value="1"/>
</dbReference>
<evidence type="ECO:0000313" key="2">
    <source>
        <dbReference type="EMBL" id="MDF9408258.1"/>
    </source>
</evidence>
<protein>
    <submittedName>
        <fullName evidence="2">Uncharacterized protein</fullName>
    </submittedName>
</protein>
<proteinExistence type="predicted"/>
<dbReference type="EMBL" id="JAKOAV010000012">
    <property type="protein sequence ID" value="MDF9408258.1"/>
    <property type="molecule type" value="Genomic_DNA"/>
</dbReference>
<name>A0A9X4H5M2_9FIRM</name>
<organism evidence="2 3">
    <name type="scientific">Pelotomaculum isophthalicicum JI</name>
    <dbReference type="NCBI Taxonomy" id="947010"/>
    <lineage>
        <taxon>Bacteria</taxon>
        <taxon>Bacillati</taxon>
        <taxon>Bacillota</taxon>
        <taxon>Clostridia</taxon>
        <taxon>Eubacteriales</taxon>
        <taxon>Desulfotomaculaceae</taxon>
        <taxon>Pelotomaculum</taxon>
    </lineage>
</organism>
<evidence type="ECO:0000256" key="1">
    <source>
        <dbReference type="SAM" id="MobiDB-lite"/>
    </source>
</evidence>
<dbReference type="AlphaFoldDB" id="A0A9X4H5M2"/>
<comment type="caution">
    <text evidence="2">The sequence shown here is derived from an EMBL/GenBank/DDBJ whole genome shotgun (WGS) entry which is preliminary data.</text>
</comment>
<dbReference type="Pfam" id="PF18306">
    <property type="entry name" value="LDcluster4"/>
    <property type="match status" value="1"/>
</dbReference>
<accession>A0A9X4H5M2</accession>
<sequence length="29" mass="2847">MLLNGGRPAGVMEASAKGARENGGMTVGD</sequence>
<dbReference type="Proteomes" id="UP001154312">
    <property type="component" value="Unassembled WGS sequence"/>
</dbReference>
<gene>
    <name evidence="2" type="ORF">L7E55_07780</name>
</gene>